<evidence type="ECO:0000313" key="2">
    <source>
        <dbReference type="Proteomes" id="UP001569154"/>
    </source>
</evidence>
<dbReference type="InterPro" id="IPR038081">
    <property type="entry name" value="CalX-like_sf"/>
</dbReference>
<dbReference type="PANTHER" id="PTHR39431">
    <property type="entry name" value="FRPA/C-RELATED PROTEIN"/>
    <property type="match status" value="1"/>
</dbReference>
<name>A0ABV4L2P1_9GAMM</name>
<accession>A0ABV4L2P1</accession>
<organism evidence="1 2">
    <name type="scientific">Enterovibrio norvegicus</name>
    <dbReference type="NCBI Taxonomy" id="188144"/>
    <lineage>
        <taxon>Bacteria</taxon>
        <taxon>Pseudomonadati</taxon>
        <taxon>Pseudomonadota</taxon>
        <taxon>Gammaproteobacteria</taxon>
        <taxon>Vibrionales</taxon>
        <taxon>Vibrionaceae</taxon>
        <taxon>Enterovibrio</taxon>
    </lineage>
</organism>
<keyword evidence="2" id="KW-1185">Reference proteome</keyword>
<dbReference type="Proteomes" id="UP001569154">
    <property type="component" value="Unassembled WGS sequence"/>
</dbReference>
<feature type="non-terminal residue" evidence="1">
    <location>
        <position position="1"/>
    </location>
</feature>
<dbReference type="PANTHER" id="PTHR39431:SF1">
    <property type="entry name" value="FRPA_C-RELATED PROTEIN"/>
    <property type="match status" value="1"/>
</dbReference>
<dbReference type="Gene3D" id="2.60.40.2030">
    <property type="match status" value="2"/>
</dbReference>
<reference evidence="1 2" key="1">
    <citation type="submission" date="2024-06" db="EMBL/GenBank/DDBJ databases">
        <authorList>
            <person name="Steensen K."/>
            <person name="Seneca J."/>
            <person name="Bartlau N."/>
            <person name="Yu A.X."/>
            <person name="Polz M.F."/>
        </authorList>
    </citation>
    <scope>NUCLEOTIDE SEQUENCE [LARGE SCALE GENOMIC DNA]</scope>
    <source>
        <strain evidence="1 2">1F260</strain>
    </source>
</reference>
<sequence>EVVLNASNGYKANINIPAGQSGVRIYADTLNDNVYEGNESIKIQGAVIGQQGWVQSQAATITDEADRPSWEISNATTTEGDYLVWDISVHTATKDTSWTKIEFANDTGTIGTDTVGATSFQASYDGGKTWNAVKFYGNQLQVPKGAESFKVRLSTKDDSVSEGNEQITIKVTESGGGRDPGIVFGTTTSTATITDSADIPKVASISHLQNAAEDAWVGWTVNMTNTSTTNSTVQLNFNDGLHQADFGADYNGKVHVYTKSGTFLQEVVLNASNGYKANINIPVGQNGVRIYADTLNDNVYEGNESIKIQGAVIGQQGWVQSQASTITDEADKPTLSVINTNTGNKVNESNWATFSIKLSNPVDQATKVKVNVFTGAEPGITNKDLGGYEYWTGSAWANFKSGSKLTIAAFQTELQIRVKPVDDNKADGNETLIIKAKPIGEETHIHSGEVQGSVLVVDKGYQDTSNSTSGHVHWHIDGGGSQWVVGNGWHPNEKVTLFGPDGSKVVMYADKFGNFTRSGVDLYKATGTLTARGKESGDATDYITPNITPLVLDLDGDGIETSDVTQNTVAFDFDGDGQTINTGWITDGDGLLVRDINKDGEINDGSELFGSNTRLQDGTTAADGYEALAQHDANADGVIDKNDAVYADLNVWVDKDQDGETDEGELLSMEDAGVASINLDAQATDDEQNNNFIGKTSTYTTTDGEERTAADVWFATQQNSDEETNFAGLVEEHSISGLDNSELVWHSEDVADHPWSDTVTDFNVEQTHLDLSDLVHDKEDHLLTESDVDMFEQDGSLVLRVDTDRDHTWNQEIILQDVSLQDIVDENGVIKNGVFSDDNVKELFQKAAATDVVENTSTHLDDPTIDHH</sequence>
<gene>
    <name evidence="1" type="ORF">ACED35_12175</name>
</gene>
<dbReference type="EMBL" id="JBGONM010000025">
    <property type="protein sequence ID" value="MEZ8081875.1"/>
    <property type="molecule type" value="Genomic_DNA"/>
</dbReference>
<protein>
    <submittedName>
        <fullName evidence="1">Uncharacterized protein</fullName>
    </submittedName>
</protein>
<comment type="caution">
    <text evidence="1">The sequence shown here is derived from an EMBL/GenBank/DDBJ whole genome shotgun (WGS) entry which is preliminary data.</text>
</comment>
<dbReference type="SUPFAM" id="SSF141072">
    <property type="entry name" value="CalX-like"/>
    <property type="match status" value="1"/>
</dbReference>
<evidence type="ECO:0000313" key="1">
    <source>
        <dbReference type="EMBL" id="MEZ8081875.1"/>
    </source>
</evidence>
<dbReference type="RefSeq" id="WP_338391066.1">
    <property type="nucleotide sequence ID" value="NZ_AJYG02000064.1"/>
</dbReference>
<proteinExistence type="predicted"/>